<dbReference type="AlphaFoldDB" id="A0A6H2DKN4"/>
<feature type="chain" id="PRO_5026333323" description="Autotransporter domain-containing protein" evidence="1">
    <location>
        <begin position="39"/>
        <end position="829"/>
    </location>
</feature>
<keyword evidence="3" id="KW-1185">Reference proteome</keyword>
<sequence length="829" mass="81343">MIIPFRSAGRSAVSSFNNSASIAAMATAFMFAASPAAAQQTVPGVSGNCPIVAGVADCSGDLSGGITTGPGEPGFGTLNINPTGPIAPNGYFAIGVIKDDQDITINIADGTVIDVFDDPNIGGFAQALIAVIGNGFDLNINTGANITADGRDSFGLGIEAVVQGGAGNLDITNRGNITAFADGDSAIALQGRSENSTGNILIANSGTLSAMSGGTGERDRITAGIFGFHQLGGNLTVNNSGAISVSPGADTLDAVPNGFASAIVTTAFGNASATAITNSGTLTATGPYTNGITGVTTNNGSAASTMVIDNDGALNIDSLFGYGIFAQSSGTAVNMNIDNSAAIDITSTGAITGIFSLNGAQNAASSLVNTGDITGSGFNLRGLGISSFGAPAGGTYNYTVTNSGDMTFDAMAATGISVFATAEDNVTANVTNSGNFNFASSVGALSRGISATFDFVDASAGGADGNSDLTLFNSGNIILGAGIGIFTAADMIDITNEGMITINADNFDGIVMHGENVRLNNSGDIIINGENGVAIFNEILTDKGSNFNLTNSGDITLGGSVGGGIGSISIDAGASAVNIVAGINSGNITGAADGTGIAVLALNSQTAAAALTNSGNINFANSTQLDSAGININLEADSGNPDNSELSQIAVSSDGDITMGVGNAIVLKADTVVASVEGNVSTTGDSSTVLMFEASNSLSVDVDGTVTASGQDSNGVVIGSGGNGQSGTVSMSNSGVISATGAGATGVLSASGFDTLDNSGTITGAVNAIAIVQGSGGSLGAAASNEGLRNSGRIESLAVGGVAIRGTKQPPLRMLCVTWLLVRLSAILR</sequence>
<evidence type="ECO:0000313" key="3">
    <source>
        <dbReference type="Proteomes" id="UP000501600"/>
    </source>
</evidence>
<evidence type="ECO:0008006" key="4">
    <source>
        <dbReference type="Google" id="ProtNLM"/>
    </source>
</evidence>
<dbReference type="RefSeq" id="WP_168818792.1">
    <property type="nucleotide sequence ID" value="NZ_CP051217.1"/>
</dbReference>
<evidence type="ECO:0000256" key="1">
    <source>
        <dbReference type="SAM" id="SignalP"/>
    </source>
</evidence>
<dbReference type="Proteomes" id="UP000501600">
    <property type="component" value="Chromosome"/>
</dbReference>
<name>A0A6H2DKN4_9SPHN</name>
<dbReference type="KEGG" id="phao:HF685_06395"/>
<proteinExistence type="predicted"/>
<evidence type="ECO:0000313" key="2">
    <source>
        <dbReference type="EMBL" id="QJB68950.1"/>
    </source>
</evidence>
<accession>A0A6H2DKN4</accession>
<gene>
    <name evidence="2" type="ORF">HF685_06395</name>
</gene>
<reference evidence="2 3" key="1">
    <citation type="submission" date="2020-04" db="EMBL/GenBank/DDBJ databases">
        <title>Genome sequence for Sphingorhabdus sp. strain M1.</title>
        <authorList>
            <person name="Park S.-J."/>
        </authorList>
    </citation>
    <scope>NUCLEOTIDE SEQUENCE [LARGE SCALE GENOMIC DNA]</scope>
    <source>
        <strain evidence="2 3">JK6</strain>
    </source>
</reference>
<dbReference type="EMBL" id="CP051217">
    <property type="protein sequence ID" value="QJB68950.1"/>
    <property type="molecule type" value="Genomic_DNA"/>
</dbReference>
<protein>
    <recommendedName>
        <fullName evidence="4">Autotransporter domain-containing protein</fullName>
    </recommendedName>
</protein>
<organism evidence="2 3">
    <name type="scientific">Parasphingorhabdus halotolerans</name>
    <dbReference type="NCBI Taxonomy" id="2725558"/>
    <lineage>
        <taxon>Bacteria</taxon>
        <taxon>Pseudomonadati</taxon>
        <taxon>Pseudomonadota</taxon>
        <taxon>Alphaproteobacteria</taxon>
        <taxon>Sphingomonadales</taxon>
        <taxon>Sphingomonadaceae</taxon>
        <taxon>Parasphingorhabdus</taxon>
    </lineage>
</organism>
<keyword evidence="1" id="KW-0732">Signal</keyword>
<feature type="signal peptide" evidence="1">
    <location>
        <begin position="1"/>
        <end position="38"/>
    </location>
</feature>